<dbReference type="Proteomes" id="UP000027073">
    <property type="component" value="Unassembled WGS sequence"/>
</dbReference>
<dbReference type="InterPro" id="IPR001810">
    <property type="entry name" value="F-box_dom"/>
</dbReference>
<gene>
    <name evidence="2" type="ORF">PLEOSDRAFT_1109265</name>
</gene>
<evidence type="ECO:0000313" key="3">
    <source>
        <dbReference type="Proteomes" id="UP000027073"/>
    </source>
</evidence>
<dbReference type="HOGENOM" id="CLU_010790_5_0_1"/>
<feature type="domain" description="F-box" evidence="1">
    <location>
        <begin position="17"/>
        <end position="66"/>
    </location>
</feature>
<evidence type="ECO:0000313" key="2">
    <source>
        <dbReference type="EMBL" id="KDQ22146.1"/>
    </source>
</evidence>
<dbReference type="VEuPathDB" id="FungiDB:PLEOSDRAFT_1109265"/>
<evidence type="ECO:0000259" key="1">
    <source>
        <dbReference type="PROSITE" id="PS50181"/>
    </source>
</evidence>
<accession>A0A067NEC3</accession>
<protein>
    <recommendedName>
        <fullName evidence="1">F-box domain-containing protein</fullName>
    </recommendedName>
</protein>
<dbReference type="PROSITE" id="PS50181">
    <property type="entry name" value="FBOX"/>
    <property type="match status" value="1"/>
</dbReference>
<name>A0A067NEC3_PLEO1</name>
<sequence>MRSNPGKSGLLEPQIWPKLLVEMPTDVLYQIFQWLEPRDILTLADSVHVIQAFLASADANALWKSLFENNPIAKDCPAPPRPELVSHQQWADLLYAPLVCQLCGRSASVPDFCILRRLCEDECLANPEKMIFFREMDDKLDAEPIWDMVPYTTVKRYESSKFVTIRRYWKDDFDAVQKDLSTYDSPDAPKPSDTKETFISQRRSYVEALLKHSHMCIGWLGHLNIQAESMKREKRTKFVNDMRTRCINHGFLANEVDSGMNRLYRLDPDYELTDSKWELLLPQVIAILAPIQKTRQVDNETLRIQRRKESVSRAYTSYLNTLPARKWHCTPFEEAVLQDLYVLIHDRSDQTLDNPKFKETQLYPRFAEFCRTEAQRMRRQLESDIVKSGVLDGKEGVPKTDLIDRAFAVFVCPNLKGKPRRLHCLIAWDGIWSTINYLNQPLRTIRFAVKGFQAVLAIAELMERDPMHLMASEMDRLDIRLVCNGCPLKSYNGFKGREVLTWREYVEHFTDSSYWSPLGHSSPNISILNVSVAADIRKRENPEAINSDHVWSCNHCAVHFRNYTTRTNVCEHLSAEHGIPQPRDAEDLVLMNIPRAPREPVAISLEPLNNLVCVMCPLSETTYYSLPNITTHLHSVHNIGQDSSCSKLFYEAQFFKASTGSGQHSMI</sequence>
<dbReference type="OrthoDB" id="2823912at2759"/>
<organism evidence="2 3">
    <name type="scientific">Pleurotus ostreatus (strain PC15)</name>
    <name type="common">Oyster mushroom</name>
    <dbReference type="NCBI Taxonomy" id="1137138"/>
    <lineage>
        <taxon>Eukaryota</taxon>
        <taxon>Fungi</taxon>
        <taxon>Dikarya</taxon>
        <taxon>Basidiomycota</taxon>
        <taxon>Agaricomycotina</taxon>
        <taxon>Agaricomycetes</taxon>
        <taxon>Agaricomycetidae</taxon>
        <taxon>Agaricales</taxon>
        <taxon>Pleurotineae</taxon>
        <taxon>Pleurotaceae</taxon>
        <taxon>Pleurotus</taxon>
    </lineage>
</organism>
<dbReference type="EMBL" id="KL198014">
    <property type="protein sequence ID" value="KDQ22146.1"/>
    <property type="molecule type" value="Genomic_DNA"/>
</dbReference>
<dbReference type="InParanoid" id="A0A067NEC3"/>
<dbReference type="STRING" id="1137138.A0A067NEC3"/>
<reference evidence="3" key="1">
    <citation type="journal article" date="2014" name="Proc. Natl. Acad. Sci. U.S.A.">
        <title>Extensive sampling of basidiomycete genomes demonstrates inadequacy of the white-rot/brown-rot paradigm for wood decay fungi.</title>
        <authorList>
            <person name="Riley R."/>
            <person name="Salamov A.A."/>
            <person name="Brown D.W."/>
            <person name="Nagy L.G."/>
            <person name="Floudas D."/>
            <person name="Held B.W."/>
            <person name="Levasseur A."/>
            <person name="Lombard V."/>
            <person name="Morin E."/>
            <person name="Otillar R."/>
            <person name="Lindquist E.A."/>
            <person name="Sun H."/>
            <person name="LaButti K.M."/>
            <person name="Schmutz J."/>
            <person name="Jabbour D."/>
            <person name="Luo H."/>
            <person name="Baker S.E."/>
            <person name="Pisabarro A.G."/>
            <person name="Walton J.D."/>
            <person name="Blanchette R.A."/>
            <person name="Henrissat B."/>
            <person name="Martin F."/>
            <person name="Cullen D."/>
            <person name="Hibbett D.S."/>
            <person name="Grigoriev I.V."/>
        </authorList>
    </citation>
    <scope>NUCLEOTIDE SEQUENCE [LARGE SCALE GENOMIC DNA]</scope>
    <source>
        <strain evidence="3">PC15</strain>
    </source>
</reference>
<dbReference type="AlphaFoldDB" id="A0A067NEC3"/>
<proteinExistence type="predicted"/>